<keyword evidence="2" id="KW-1185">Reference proteome</keyword>
<comment type="caution">
    <text evidence="1">The sequence shown here is derived from an EMBL/GenBank/DDBJ whole genome shotgun (WGS) entry which is preliminary data.</text>
</comment>
<organism evidence="1 2">
    <name type="scientific">Apiospora saccharicola</name>
    <dbReference type="NCBI Taxonomy" id="335842"/>
    <lineage>
        <taxon>Eukaryota</taxon>
        <taxon>Fungi</taxon>
        <taxon>Dikarya</taxon>
        <taxon>Ascomycota</taxon>
        <taxon>Pezizomycotina</taxon>
        <taxon>Sordariomycetes</taxon>
        <taxon>Xylariomycetidae</taxon>
        <taxon>Amphisphaeriales</taxon>
        <taxon>Apiosporaceae</taxon>
        <taxon>Apiospora</taxon>
    </lineage>
</organism>
<name>A0ABR1UZ41_9PEZI</name>
<protein>
    <submittedName>
        <fullName evidence="1">Uncharacterized protein</fullName>
    </submittedName>
</protein>
<sequence>MDEAQYREILGWLGCLFWPFVELWGCLKACMCGLVDWVRDVWDDCLEPCLEKSGRAFACLGWWIAQCAGFVGD</sequence>
<gene>
    <name evidence="1" type="ORF">PG996_008848</name>
</gene>
<evidence type="ECO:0000313" key="2">
    <source>
        <dbReference type="Proteomes" id="UP001446871"/>
    </source>
</evidence>
<proteinExistence type="predicted"/>
<reference evidence="1 2" key="1">
    <citation type="submission" date="2023-01" db="EMBL/GenBank/DDBJ databases">
        <title>Analysis of 21 Apiospora genomes using comparative genomics revels a genus with tremendous synthesis potential of carbohydrate active enzymes and secondary metabolites.</title>
        <authorList>
            <person name="Sorensen T."/>
        </authorList>
    </citation>
    <scope>NUCLEOTIDE SEQUENCE [LARGE SCALE GENOMIC DNA]</scope>
    <source>
        <strain evidence="1 2">CBS 83171</strain>
    </source>
</reference>
<dbReference type="EMBL" id="JAQQWM010000005">
    <property type="protein sequence ID" value="KAK8064196.1"/>
    <property type="molecule type" value="Genomic_DNA"/>
</dbReference>
<accession>A0ABR1UZ41</accession>
<evidence type="ECO:0000313" key="1">
    <source>
        <dbReference type="EMBL" id="KAK8064196.1"/>
    </source>
</evidence>
<dbReference type="Proteomes" id="UP001446871">
    <property type="component" value="Unassembled WGS sequence"/>
</dbReference>